<dbReference type="PANTHER" id="PTHR16199:SF4">
    <property type="entry name" value="CONDENSIN-2 COMPLEX SUBUNIT G2"/>
    <property type="match status" value="1"/>
</dbReference>
<dbReference type="EMBL" id="MRZV01001217">
    <property type="protein sequence ID" value="PIK39644.1"/>
    <property type="molecule type" value="Genomic_DNA"/>
</dbReference>
<evidence type="ECO:0000256" key="1">
    <source>
        <dbReference type="SAM" id="MobiDB-lite"/>
    </source>
</evidence>
<dbReference type="GO" id="GO:0000796">
    <property type="term" value="C:condensin complex"/>
    <property type="evidence" value="ECO:0007669"/>
    <property type="project" value="TreeGrafter"/>
</dbReference>
<feature type="signal peptide" evidence="2">
    <location>
        <begin position="1"/>
        <end position="26"/>
    </location>
</feature>
<dbReference type="PANTHER" id="PTHR16199">
    <property type="entry name" value="CONDENSIN-2 COMPLEX SUBUNIT G2"/>
    <property type="match status" value="1"/>
</dbReference>
<evidence type="ECO:0000313" key="3">
    <source>
        <dbReference type="EMBL" id="PIK39644.1"/>
    </source>
</evidence>
<accession>A0A2G8JV67</accession>
<comment type="caution">
    <text evidence="3">The sequence shown here is derived from an EMBL/GenBank/DDBJ whole genome shotgun (WGS) entry which is preliminary data.</text>
</comment>
<feature type="compositionally biased region" description="Low complexity" evidence="1">
    <location>
        <begin position="33"/>
        <end position="43"/>
    </location>
</feature>
<dbReference type="GO" id="GO:0000070">
    <property type="term" value="P:mitotic sister chromatid segregation"/>
    <property type="evidence" value="ECO:0007669"/>
    <property type="project" value="TreeGrafter"/>
</dbReference>
<gene>
    <name evidence="3" type="ORF">BSL78_23521</name>
</gene>
<dbReference type="STRING" id="307972.A0A2G8JV67"/>
<protein>
    <submittedName>
        <fullName evidence="3">Putative condensin-2 complex subunit G2</fullName>
    </submittedName>
</protein>
<name>A0A2G8JV67_STIJA</name>
<proteinExistence type="predicted"/>
<evidence type="ECO:0000313" key="4">
    <source>
        <dbReference type="Proteomes" id="UP000230750"/>
    </source>
</evidence>
<dbReference type="AlphaFoldDB" id="A0A2G8JV67"/>
<organism evidence="3 4">
    <name type="scientific">Stichopus japonicus</name>
    <name type="common">Sea cucumber</name>
    <dbReference type="NCBI Taxonomy" id="307972"/>
    <lineage>
        <taxon>Eukaryota</taxon>
        <taxon>Metazoa</taxon>
        <taxon>Echinodermata</taxon>
        <taxon>Eleutherozoa</taxon>
        <taxon>Echinozoa</taxon>
        <taxon>Holothuroidea</taxon>
        <taxon>Aspidochirotacea</taxon>
        <taxon>Aspidochirotida</taxon>
        <taxon>Stichopodidae</taxon>
        <taxon>Apostichopus</taxon>
    </lineage>
</organism>
<feature type="compositionally biased region" description="Acidic residues" evidence="1">
    <location>
        <begin position="44"/>
        <end position="57"/>
    </location>
</feature>
<evidence type="ECO:0000256" key="2">
    <source>
        <dbReference type="SAM" id="SignalP"/>
    </source>
</evidence>
<feature type="region of interest" description="Disordered" evidence="1">
    <location>
        <begin position="28"/>
        <end position="57"/>
    </location>
</feature>
<dbReference type="Proteomes" id="UP000230750">
    <property type="component" value="Unassembled WGS sequence"/>
</dbReference>
<keyword evidence="4" id="KW-1185">Reference proteome</keyword>
<dbReference type="OrthoDB" id="10062843at2759"/>
<sequence length="553" mass="61207">MSTAEAVALMLLLCRCLRGCIKATQGNPPMNASGDSSISSSGDNELDKENEDVGEDAELSLKDKDVLNGMLEIIAILWTGIGNQLTKPSNQHLKMMLVKKFSKALPDFLANFQDARSIPAIMILASYLPASSIPSFRGRDVLELIGNWLELTLTSRQKTTDEYAKEEEQDKPLPSRARLLQSCTNEVIELIAILKKAMLCIEHRFVSASVLSFTTDEVLQKSLHSYLRLLLHIQSKITWDAESLSSEQIEAEEMDFSPQFEELLSWMSRELVPSLVIPCSDSSGSRSDIDQTLHQLAKDICQDLLQLFTDSVMLAVGGSQLPEQVSLFCKDVLQTDCAVTFLPTSVKVMYHLSQRMMKEQLDSPRLKIMADIKPGLTESLKLCQRHRYICPSLDHNIMSSMMAGIIMELAGNLAKKDGHVTLEPVNAVGLLPAVPAFLLSTVASSNAMVGSFVTEIHQCVRSGALEKNADIYAVLHILQALKEDKKKLPGLENCLGSVEAQLDALERGFENEENKRETEDGLDRSSASGLSLGRFYLRHKVNNILYWSVLSGT</sequence>
<keyword evidence="2" id="KW-0732">Signal</keyword>
<dbReference type="GO" id="GO:0005634">
    <property type="term" value="C:nucleus"/>
    <property type="evidence" value="ECO:0007669"/>
    <property type="project" value="TreeGrafter"/>
</dbReference>
<feature type="chain" id="PRO_5013903261" evidence="2">
    <location>
        <begin position="27"/>
        <end position="553"/>
    </location>
</feature>
<reference evidence="3 4" key="1">
    <citation type="journal article" date="2017" name="PLoS Biol.">
        <title>The sea cucumber genome provides insights into morphological evolution and visceral regeneration.</title>
        <authorList>
            <person name="Zhang X."/>
            <person name="Sun L."/>
            <person name="Yuan J."/>
            <person name="Sun Y."/>
            <person name="Gao Y."/>
            <person name="Zhang L."/>
            <person name="Li S."/>
            <person name="Dai H."/>
            <person name="Hamel J.F."/>
            <person name="Liu C."/>
            <person name="Yu Y."/>
            <person name="Liu S."/>
            <person name="Lin W."/>
            <person name="Guo K."/>
            <person name="Jin S."/>
            <person name="Xu P."/>
            <person name="Storey K.B."/>
            <person name="Huan P."/>
            <person name="Zhang T."/>
            <person name="Zhou Y."/>
            <person name="Zhang J."/>
            <person name="Lin C."/>
            <person name="Li X."/>
            <person name="Xing L."/>
            <person name="Huo D."/>
            <person name="Sun M."/>
            <person name="Wang L."/>
            <person name="Mercier A."/>
            <person name="Li F."/>
            <person name="Yang H."/>
            <person name="Xiang J."/>
        </authorList>
    </citation>
    <scope>NUCLEOTIDE SEQUENCE [LARGE SCALE GENOMIC DNA]</scope>
    <source>
        <strain evidence="3">Shaxun</strain>
        <tissue evidence="3">Muscle</tissue>
    </source>
</reference>